<dbReference type="Gene3D" id="3.30.70.260">
    <property type="match status" value="1"/>
</dbReference>
<dbReference type="SUPFAM" id="SSF109604">
    <property type="entry name" value="HD-domain/PDEase-like"/>
    <property type="match status" value="1"/>
</dbReference>
<keyword evidence="5" id="KW-0378">Hydrolase</keyword>
<dbReference type="Pfam" id="PF13291">
    <property type="entry name" value="ACT_4"/>
    <property type="match status" value="1"/>
</dbReference>
<dbReference type="Gene3D" id="3.10.20.30">
    <property type="match status" value="1"/>
</dbReference>
<dbReference type="SUPFAM" id="SSF55021">
    <property type="entry name" value="ACT-like"/>
    <property type="match status" value="1"/>
</dbReference>
<dbReference type="EMBL" id="WUBZ01000012">
    <property type="protein sequence ID" value="MWV54409.1"/>
    <property type="molecule type" value="Genomic_DNA"/>
</dbReference>
<dbReference type="SMART" id="SM00471">
    <property type="entry name" value="HDc"/>
    <property type="match status" value="1"/>
</dbReference>
<dbReference type="SUPFAM" id="SSF81271">
    <property type="entry name" value="TGS-like"/>
    <property type="match status" value="1"/>
</dbReference>
<gene>
    <name evidence="5" type="ORF">EKD02_07095</name>
    <name evidence="4" type="ORF">GJ685_04940</name>
</gene>
<dbReference type="InterPro" id="IPR045865">
    <property type="entry name" value="ACT-like_dom_sf"/>
</dbReference>
<dbReference type="GO" id="GO:0015949">
    <property type="term" value="P:nucleobase-containing small molecule interconversion"/>
    <property type="evidence" value="ECO:0007669"/>
    <property type="project" value="UniProtKB-ARBA"/>
</dbReference>
<dbReference type="Pfam" id="PF02824">
    <property type="entry name" value="TGS"/>
    <property type="match status" value="1"/>
</dbReference>
<evidence type="ECO:0000313" key="4">
    <source>
        <dbReference type="EMBL" id="MWV54409.1"/>
    </source>
</evidence>
<dbReference type="Pfam" id="PF04607">
    <property type="entry name" value="RelA_SpoT"/>
    <property type="match status" value="1"/>
</dbReference>
<dbReference type="CDD" id="cd00077">
    <property type="entry name" value="HDc"/>
    <property type="match status" value="1"/>
</dbReference>
<evidence type="ECO:0000259" key="2">
    <source>
        <dbReference type="PROSITE" id="PS51671"/>
    </source>
</evidence>
<dbReference type="InterPro" id="IPR043519">
    <property type="entry name" value="NT_sf"/>
</dbReference>
<evidence type="ECO:0000259" key="3">
    <source>
        <dbReference type="PROSITE" id="PS51880"/>
    </source>
</evidence>
<comment type="similarity">
    <text evidence="1">Belongs to the relA/spoT family.</text>
</comment>
<dbReference type="FunFam" id="1.10.3210.10:FF:000001">
    <property type="entry name" value="GTP pyrophosphokinase RelA"/>
    <property type="match status" value="1"/>
</dbReference>
<evidence type="ECO:0000256" key="1">
    <source>
        <dbReference type="RuleBase" id="RU003847"/>
    </source>
</evidence>
<evidence type="ECO:0000313" key="6">
    <source>
        <dbReference type="Proteomes" id="UP000279908"/>
    </source>
</evidence>
<evidence type="ECO:0000313" key="5">
    <source>
        <dbReference type="EMBL" id="RTY37120.1"/>
    </source>
</evidence>
<keyword evidence="7" id="KW-1185">Reference proteome</keyword>
<dbReference type="FunFam" id="3.30.460.10:FF:000001">
    <property type="entry name" value="GTP pyrophosphokinase RelA"/>
    <property type="match status" value="1"/>
</dbReference>
<dbReference type="SUPFAM" id="SSF81301">
    <property type="entry name" value="Nucleotidyltransferase"/>
    <property type="match status" value="1"/>
</dbReference>
<dbReference type="Gene3D" id="3.30.460.10">
    <property type="entry name" value="Beta Polymerase, domain 2"/>
    <property type="match status" value="1"/>
</dbReference>
<accession>A0A3S0N9R0</accession>
<dbReference type="InterPro" id="IPR012675">
    <property type="entry name" value="Beta-grasp_dom_sf"/>
</dbReference>
<dbReference type="GO" id="GO:0005886">
    <property type="term" value="C:plasma membrane"/>
    <property type="evidence" value="ECO:0007669"/>
    <property type="project" value="TreeGrafter"/>
</dbReference>
<dbReference type="InterPro" id="IPR007685">
    <property type="entry name" value="RelA_SpoT"/>
</dbReference>
<dbReference type="InterPro" id="IPR002912">
    <property type="entry name" value="ACT_dom"/>
</dbReference>
<evidence type="ECO:0000313" key="7">
    <source>
        <dbReference type="Proteomes" id="UP000489351"/>
    </source>
</evidence>
<comment type="caution">
    <text evidence="5">The sequence shown here is derived from an EMBL/GenBank/DDBJ whole genome shotgun (WGS) entry which is preliminary data.</text>
</comment>
<dbReference type="InterPro" id="IPR033655">
    <property type="entry name" value="TGS_RelA/SpoT"/>
</dbReference>
<dbReference type="InterPro" id="IPR012676">
    <property type="entry name" value="TGS-like"/>
</dbReference>
<dbReference type="PROSITE" id="PS51671">
    <property type="entry name" value="ACT"/>
    <property type="match status" value="1"/>
</dbReference>
<dbReference type="InterPro" id="IPR004095">
    <property type="entry name" value="TGS"/>
</dbReference>
<dbReference type="GO" id="GO:0015969">
    <property type="term" value="P:guanosine tetraphosphate metabolic process"/>
    <property type="evidence" value="ECO:0007669"/>
    <property type="project" value="InterPro"/>
</dbReference>
<dbReference type="PANTHER" id="PTHR21262:SF31">
    <property type="entry name" value="GTP PYROPHOSPHOKINASE"/>
    <property type="match status" value="1"/>
</dbReference>
<dbReference type="AlphaFoldDB" id="A0A3S0N9R0"/>
<dbReference type="EMBL" id="RXYK01000010">
    <property type="protein sequence ID" value="RTY37120.1"/>
    <property type="molecule type" value="Genomic_DNA"/>
</dbReference>
<dbReference type="CDD" id="cd01668">
    <property type="entry name" value="TGS_RSH"/>
    <property type="match status" value="1"/>
</dbReference>
<dbReference type="Pfam" id="PF13328">
    <property type="entry name" value="HD_4"/>
    <property type="match status" value="1"/>
</dbReference>
<dbReference type="PANTHER" id="PTHR21262">
    <property type="entry name" value="GUANOSINE-3',5'-BIS DIPHOSPHATE 3'-PYROPHOSPHOHYDROLASE"/>
    <property type="match status" value="1"/>
</dbReference>
<dbReference type="Proteomes" id="UP000279908">
    <property type="component" value="Unassembled WGS sequence"/>
</dbReference>
<dbReference type="Proteomes" id="UP000489351">
    <property type="component" value="Unassembled WGS sequence"/>
</dbReference>
<dbReference type="Gene3D" id="1.10.3210.10">
    <property type="entry name" value="Hypothetical protein af1432"/>
    <property type="match status" value="1"/>
</dbReference>
<organism evidence="5 6">
    <name type="scientific">Chlorobium phaeovibrioides</name>
    <dbReference type="NCBI Taxonomy" id="1094"/>
    <lineage>
        <taxon>Bacteria</taxon>
        <taxon>Pseudomonadati</taxon>
        <taxon>Chlorobiota</taxon>
        <taxon>Chlorobiia</taxon>
        <taxon>Chlorobiales</taxon>
        <taxon>Chlorobiaceae</taxon>
        <taxon>Chlorobium/Pelodictyon group</taxon>
        <taxon>Chlorobium</taxon>
    </lineage>
</organism>
<dbReference type="CDD" id="cd04876">
    <property type="entry name" value="ACT_RelA-SpoT"/>
    <property type="match status" value="1"/>
</dbReference>
<feature type="domain" description="TGS" evidence="3">
    <location>
        <begin position="394"/>
        <end position="455"/>
    </location>
</feature>
<dbReference type="NCBIfam" id="TIGR00691">
    <property type="entry name" value="spoT_relA"/>
    <property type="match status" value="1"/>
</dbReference>
<dbReference type="Pfam" id="PF19296">
    <property type="entry name" value="RelA_AH_RIS"/>
    <property type="match status" value="1"/>
</dbReference>
<dbReference type="GO" id="GO:0016787">
    <property type="term" value="F:hydrolase activity"/>
    <property type="evidence" value="ECO:0007669"/>
    <property type="project" value="UniProtKB-KW"/>
</dbReference>
<protein>
    <submittedName>
        <fullName evidence="5">Bifunctional (P)ppGpp synthetase/guanosine-3',5'-bis(Diphosphate) 3'-pyrophosphohydrolase</fullName>
    </submittedName>
    <submittedName>
        <fullName evidence="4">RelA/SpoT family protein</fullName>
    </submittedName>
</protein>
<feature type="domain" description="ACT" evidence="2">
    <location>
        <begin position="661"/>
        <end position="734"/>
    </location>
</feature>
<dbReference type="RefSeq" id="WP_126342728.1">
    <property type="nucleotide sequence ID" value="NZ_CP041698.1"/>
</dbReference>
<dbReference type="InterPro" id="IPR004811">
    <property type="entry name" value="RelA/Spo_fam"/>
</dbReference>
<reference evidence="4 7" key="2">
    <citation type="submission" date="2019-11" db="EMBL/GenBank/DDBJ databases">
        <title>Green- and brown-colored morphotypes of Chlorobia in the stratified aquatic ecosystems of Kandalaksha Gulf (White Sea): A model for study of the accessory genome evolution.</title>
        <authorList>
            <person name="Grouzdev D.S."/>
        </authorList>
    </citation>
    <scope>NUCLEOTIDE SEQUENCE [LARGE SCALE GENOMIC DNA]</scope>
    <source>
        <strain evidence="4 7">ZM</strain>
    </source>
</reference>
<proteinExistence type="inferred from homology"/>
<dbReference type="SMART" id="SM00954">
    <property type="entry name" value="RelA_SpoT"/>
    <property type="match status" value="1"/>
</dbReference>
<comment type="function">
    <text evidence="1">In eubacteria ppGpp (guanosine 3'-diphosphate 5'-diphosphate) is a mediator of the stringent response that coordinates a variety of cellular activities in response to changes in nutritional abundance.</text>
</comment>
<reference evidence="5 6" key="1">
    <citation type="submission" date="2018-12" db="EMBL/GenBank/DDBJ databases">
        <authorList>
            <person name="Lunina O.N."/>
            <person name="Grouzdev D.S."/>
            <person name="Gorlenko V.M."/>
            <person name="Savvichev A.S."/>
        </authorList>
    </citation>
    <scope>NUCLEOTIDE SEQUENCE [LARGE SCALE GENOMIC DNA]</scope>
    <source>
        <strain evidence="5 6">BrKhr-17</strain>
    </source>
</reference>
<dbReference type="FunFam" id="3.10.20.30:FF:000002">
    <property type="entry name" value="GTP pyrophosphokinase (RelA/SpoT)"/>
    <property type="match status" value="1"/>
</dbReference>
<dbReference type="PROSITE" id="PS51880">
    <property type="entry name" value="TGS"/>
    <property type="match status" value="1"/>
</dbReference>
<sequence length="734" mass="83764">MLAQIDKEHYRKLHDILGLARKNLKNVDESLIQRAFFMCYRAHEGEKRASGEPYFYHPVEVATILLNELPLDGVSVAAALLHDVIEDSGYTFEDISAELGVEVAEIVEGLTKISGIMINRETTQAEGFRKMLLSMVKDIRVILIKFCDRLHNMRTLESLPEHRRLKIALETRDIYAPLAHRFGLGKMKMEFENLALRYIDPEMFAILQKKVQLTRVERENYLSRMIAPISDDLQKQGFSVEVQGRAKHLFSIYNKMRSKNKTYEDIHDLYGLRVIIDTERIADCFAVYGFITQKYPPVPQHFKDYISIPKHNGYQSLHSAIIGPRGTMVELQIRTKRMHEFAELGVAAHWRYKEKISRDDASIDSFLRWARELIKDADSAAAFMEGFKLNLYHDEIYVFTPKGDMKTMPSGATPIDFAYGIHTEIGNQCIGAKVNGRIVRLNAELKSGDRVEIITSKNQSPKQDWLKMVVTHRARLKIRSSINEERRLQIEKGRGMWEKMVSGTKKLFSDNDIVRYARRYGVKTPADFFSALASQQINGAEVMERVAGTHKDTAEQQHALREEPARVDEYLKTARKDHNPEAAVSRKDEVVIAGMSNIAYAYAKCCQPVPGDDVLGFVTAEGVVKIHRKNCVNVSNENLQKSERVVSVSWNRKIDAEFLAGIRIVGEDRIGITNQITLVISKFDTNIRSISLHARDGMFVGTLMVYVRNAEKLTFLMDKLKKVAGIFTVERLIS</sequence>
<dbReference type="CDD" id="cd05399">
    <property type="entry name" value="NT_Rel-Spo_like"/>
    <property type="match status" value="1"/>
</dbReference>
<dbReference type="InterPro" id="IPR045600">
    <property type="entry name" value="RelA/SpoT_AH_RIS"/>
</dbReference>
<dbReference type="InterPro" id="IPR003607">
    <property type="entry name" value="HD/PDEase_dom"/>
</dbReference>
<name>A0A3S0N9R0_CHLPH</name>